<evidence type="ECO:0000313" key="2">
    <source>
        <dbReference type="EMBL" id="AKP78629.1"/>
    </source>
</evidence>
<gene>
    <name evidence="2" type="ORF">AS52_03668</name>
</gene>
<protein>
    <submittedName>
        <fullName evidence="2">Uncharacterized protein</fullName>
    </submittedName>
</protein>
<evidence type="ECO:0000313" key="3">
    <source>
        <dbReference type="Proteomes" id="UP000036410"/>
    </source>
</evidence>
<reference evidence="2 3" key="1">
    <citation type="submission" date="2015-01" db="EMBL/GenBank/DDBJ databases">
        <title>Genome sequence of bacillus megaterium Q3.</title>
        <authorList>
            <person name="Wang Y."/>
            <person name="Luo K."/>
            <person name="Bai L."/>
            <person name="Luo F."/>
        </authorList>
    </citation>
    <scope>NUCLEOTIDE SEQUENCE [LARGE SCALE GENOMIC DNA]</scope>
    <source>
        <strain evidence="2 3">Q3</strain>
    </source>
</reference>
<organism evidence="2 3">
    <name type="scientific">Priestia megaterium Q3</name>
    <dbReference type="NCBI Taxonomy" id="1452722"/>
    <lineage>
        <taxon>Bacteria</taxon>
        <taxon>Bacillati</taxon>
        <taxon>Bacillota</taxon>
        <taxon>Bacilli</taxon>
        <taxon>Bacillales</taxon>
        <taxon>Bacillaceae</taxon>
        <taxon>Priestia</taxon>
    </lineage>
</organism>
<name>A0A806TSB6_PRIMG</name>
<dbReference type="AlphaFoldDB" id="A0A806TSB6"/>
<proteinExistence type="predicted"/>
<dbReference type="RefSeq" id="WP_049165899.1">
    <property type="nucleotide sequence ID" value="NZ_CP010586.1"/>
</dbReference>
<evidence type="ECO:0000256" key="1">
    <source>
        <dbReference type="SAM" id="Coils"/>
    </source>
</evidence>
<feature type="coiled-coil region" evidence="1">
    <location>
        <begin position="124"/>
        <end position="166"/>
    </location>
</feature>
<dbReference type="EMBL" id="CP010586">
    <property type="protein sequence ID" value="AKP78629.1"/>
    <property type="molecule type" value="Genomic_DNA"/>
</dbReference>
<keyword evidence="1" id="KW-0175">Coiled coil</keyword>
<accession>A0A806TSB6</accession>
<dbReference type="Proteomes" id="UP000036410">
    <property type="component" value="Chromosome"/>
</dbReference>
<sequence length="648" mass="75772">MTRNTDVPGTIAGYHKQVYMACLTLVELKNDNDSIGIECGADVRTFYEDGSKKSCEVKFYKDNFSKYSQEIMKTIYNFYINSNNDKELIFTTNVGNTDKEFFDGWKEGSLCNFEKKRYILHALIKLEETKDDKLKKKLENYNGKPVENMNNVIENLTVAILKHKSEKLEDYINNSHITLDKLLDFSNKLNFNFEDKDKETSIGEIKERIVNTLKTNFKDFTGQIEEKMYRVIMYKTAMLFYDSTITNSLQIYNDGEYKKYVKVSVKDLKEIIINYEKYIDRYSEDILLTRLIEVFDEKEVMNIKTILNNFKDDYEAYESLLKNSSLEINSTTIKYLFKEKNIKFISSAERDVKVERYKRYHQGLGLIGFLMDLDISSLNISKDKVRVTTFYNRQFTITNIDHYVFSKLSYYLKDKSVDNDEIYKYVIKGHFSFLEIIYSHGSGIIDVYKQERSLSLVDYVEFNGINNETYGKLQEISSNAKQNTLILYSGNARSIKLINALAYEIPEKQTVFIVAEDVQSKLSSEFGRSIVEINSLSGDFSEKFELLNEFTKNFDRKIYIIHNYEYFQIPQVENILSNTTAKGFIIPAKTSIKNITNITFEQVIEQLNLTNSYTKENIDHIIFLNRNKKLNEDASSRIIDFVKVISKT</sequence>